<evidence type="ECO:0000256" key="4">
    <source>
        <dbReference type="ARBA" id="ARBA00023136"/>
    </source>
</evidence>
<keyword evidence="8" id="KW-1185">Reference proteome</keyword>
<sequence>MQSLMYISIIFGSAICWFVILYAVFVTKPTAENEHLEVRIAPVFKPNPIISEVNCSAYLNEESSEALAYTPIPLIDPPDLSMKCEDIHGRQTFVNETYPREADFPIGFVRIVYKDYLFQESELATNFNKNNTYCYVLDSSASSKFQYQIRQLAKCFPQLIVPERTFDMKSNGSNVALAQLECLKLMMDRQWRYVMFLENYDIMIKTNQELIKILELFGGVDDSGAFHDVPPQVATAFENSKNKVLAISQGTISRLTIDRIFHTMQFVKALNSTVRELESEFLINVLTNNTLLDIDTYNGKKCIDRTSATKFVKWNYGQECPSQRFHNHVCILTLIDLLSLKSAYDFTAHKVEPSYDYGAIGCWHEYMFNKQHVIGNHYVNYTFYDHLPALRWRRLQAIGRTTKFGC</sequence>
<evidence type="ECO:0000256" key="1">
    <source>
        <dbReference type="ARBA" id="ARBA00004606"/>
    </source>
</evidence>
<keyword evidence="2" id="KW-0328">Glycosyltransferase</keyword>
<gene>
    <name evidence="7" type="ORF">BOKJ2_LOCUS5207</name>
</gene>
<keyword evidence="4 6" id="KW-0472">Membrane</keyword>
<dbReference type="PANTHER" id="PTHR46671">
    <property type="entry name" value="PROTEIN CBG11221"/>
    <property type="match status" value="1"/>
</dbReference>
<evidence type="ECO:0000313" key="8">
    <source>
        <dbReference type="Proteomes" id="UP000614601"/>
    </source>
</evidence>
<dbReference type="EMBL" id="CAJFCW020000003">
    <property type="protein sequence ID" value="CAG9101329.1"/>
    <property type="molecule type" value="Genomic_DNA"/>
</dbReference>
<organism evidence="7 8">
    <name type="scientific">Bursaphelenchus okinawaensis</name>
    <dbReference type="NCBI Taxonomy" id="465554"/>
    <lineage>
        <taxon>Eukaryota</taxon>
        <taxon>Metazoa</taxon>
        <taxon>Ecdysozoa</taxon>
        <taxon>Nematoda</taxon>
        <taxon>Chromadorea</taxon>
        <taxon>Rhabditida</taxon>
        <taxon>Tylenchina</taxon>
        <taxon>Tylenchomorpha</taxon>
        <taxon>Aphelenchoidea</taxon>
        <taxon>Aphelenchoididae</taxon>
        <taxon>Bursaphelenchus</taxon>
    </lineage>
</organism>
<evidence type="ECO:0000256" key="5">
    <source>
        <dbReference type="ARBA" id="ARBA00023180"/>
    </source>
</evidence>
<dbReference type="Proteomes" id="UP000614601">
    <property type="component" value="Unassembled WGS sequence"/>
</dbReference>
<reference evidence="7" key="1">
    <citation type="submission" date="2020-09" db="EMBL/GenBank/DDBJ databases">
        <authorList>
            <person name="Kikuchi T."/>
        </authorList>
    </citation>
    <scope>NUCLEOTIDE SEQUENCE</scope>
    <source>
        <strain evidence="7">SH1</strain>
    </source>
</reference>
<keyword evidence="6" id="KW-0812">Transmembrane</keyword>
<dbReference type="AlphaFoldDB" id="A0A811KDW0"/>
<dbReference type="EMBL" id="CAJFDH010000003">
    <property type="protein sequence ID" value="CAD5213667.1"/>
    <property type="molecule type" value="Genomic_DNA"/>
</dbReference>
<comment type="subcellular location">
    <subcellularLocation>
        <location evidence="1">Membrane</location>
        <topology evidence="1">Single-pass type II membrane protein</topology>
    </subcellularLocation>
</comment>
<keyword evidence="5" id="KW-0325">Glycoprotein</keyword>
<evidence type="ECO:0000313" key="7">
    <source>
        <dbReference type="EMBL" id="CAD5213667.1"/>
    </source>
</evidence>
<accession>A0A811KDW0</accession>
<dbReference type="GO" id="GO:0016020">
    <property type="term" value="C:membrane"/>
    <property type="evidence" value="ECO:0007669"/>
    <property type="project" value="UniProtKB-SubCell"/>
</dbReference>
<dbReference type="InterPro" id="IPR003406">
    <property type="entry name" value="Glyco_trans_14"/>
</dbReference>
<proteinExistence type="predicted"/>
<comment type="caution">
    <text evidence="7">The sequence shown here is derived from an EMBL/GenBank/DDBJ whole genome shotgun (WGS) entry which is preliminary data.</text>
</comment>
<feature type="transmembrane region" description="Helical" evidence="6">
    <location>
        <begin position="6"/>
        <end position="25"/>
    </location>
</feature>
<dbReference type="Pfam" id="PF02485">
    <property type="entry name" value="Branch"/>
    <property type="match status" value="1"/>
</dbReference>
<dbReference type="Proteomes" id="UP000783686">
    <property type="component" value="Unassembled WGS sequence"/>
</dbReference>
<name>A0A811KDW0_9BILA</name>
<keyword evidence="6" id="KW-1133">Transmembrane helix</keyword>
<evidence type="ECO:0000256" key="2">
    <source>
        <dbReference type="ARBA" id="ARBA00022676"/>
    </source>
</evidence>
<protein>
    <submittedName>
        <fullName evidence="7">Uncharacterized protein</fullName>
    </submittedName>
</protein>
<dbReference type="PANTHER" id="PTHR46671:SF7">
    <property type="entry name" value="CORE-2_I-BRANCHING ENZYME"/>
    <property type="match status" value="1"/>
</dbReference>
<evidence type="ECO:0000256" key="3">
    <source>
        <dbReference type="ARBA" id="ARBA00022679"/>
    </source>
</evidence>
<keyword evidence="3" id="KW-0808">Transferase</keyword>
<dbReference type="OrthoDB" id="2019572at2759"/>
<dbReference type="GO" id="GO:0016757">
    <property type="term" value="F:glycosyltransferase activity"/>
    <property type="evidence" value="ECO:0007669"/>
    <property type="project" value="UniProtKB-KW"/>
</dbReference>
<evidence type="ECO:0000256" key="6">
    <source>
        <dbReference type="SAM" id="Phobius"/>
    </source>
</evidence>